<dbReference type="PANTHER" id="PTHR33755:SF5">
    <property type="entry name" value="TYPE II TOXIN-ANTITOXIN SYSTEM RELE_PARE FAMILY TOXIN"/>
    <property type="match status" value="1"/>
</dbReference>
<dbReference type="InterPro" id="IPR007712">
    <property type="entry name" value="RelE/ParE_toxin"/>
</dbReference>
<dbReference type="Pfam" id="PF05016">
    <property type="entry name" value="ParE_toxin"/>
    <property type="match status" value="1"/>
</dbReference>
<keyword evidence="2" id="KW-1277">Toxin-antitoxin system</keyword>
<evidence type="ECO:0000256" key="2">
    <source>
        <dbReference type="ARBA" id="ARBA00022649"/>
    </source>
</evidence>
<dbReference type="OrthoDB" id="5574284at2"/>
<comment type="similarity">
    <text evidence="1">Belongs to the RelE toxin family.</text>
</comment>
<comment type="caution">
    <text evidence="3">The sequence shown here is derived from an EMBL/GenBank/DDBJ whole genome shotgun (WGS) entry which is preliminary data.</text>
</comment>
<dbReference type="InterPro" id="IPR051803">
    <property type="entry name" value="TA_system_RelE-like_toxin"/>
</dbReference>
<dbReference type="RefSeq" id="WP_009195756.1">
    <property type="nucleotide sequence ID" value="NZ_AODQ01000056.1"/>
</dbReference>
<reference evidence="3 4" key="1">
    <citation type="journal article" date="2013" name="Genome Announc.">
        <title>Draft Genome Sequence of Cesiribacter andamanensis Strain AMV16T, Isolated from a Soil Sample from a Mud Volcano in the Andaman Islands, India.</title>
        <authorList>
            <person name="Shivaji S."/>
            <person name="Ara S."/>
            <person name="Begum Z."/>
            <person name="Srinivas T.N."/>
            <person name="Singh A."/>
            <person name="Kumar Pinnaka A."/>
        </authorList>
    </citation>
    <scope>NUCLEOTIDE SEQUENCE [LARGE SCALE GENOMIC DNA]</scope>
    <source>
        <strain evidence="3 4">AMV16</strain>
    </source>
</reference>
<dbReference type="Gene3D" id="3.30.2310.20">
    <property type="entry name" value="RelE-like"/>
    <property type="match status" value="1"/>
</dbReference>
<dbReference type="InterPro" id="IPR035093">
    <property type="entry name" value="RelE/ParE_toxin_dom_sf"/>
</dbReference>
<accession>M7N5C0</accession>
<sequence length="96" mass="11251">MAKIKWSTIALDDLRTVYDYIAQDSPIYADRLLDKIIEKVDALEQHPLIGRKVPEFDDDTIRELLEGNYRIIYRVEADETIGISRIHHSARLLREL</sequence>
<dbReference type="SUPFAM" id="SSF143011">
    <property type="entry name" value="RelE-like"/>
    <property type="match status" value="1"/>
</dbReference>
<gene>
    <name evidence="3" type="primary">relE2</name>
    <name evidence="3" type="ORF">ADICEAN_02365</name>
</gene>
<evidence type="ECO:0000313" key="3">
    <source>
        <dbReference type="EMBL" id="EMR02492.1"/>
    </source>
</evidence>
<dbReference type="NCBIfam" id="TIGR02385">
    <property type="entry name" value="RelE_StbE"/>
    <property type="match status" value="1"/>
</dbReference>
<dbReference type="Proteomes" id="UP000011910">
    <property type="component" value="Unassembled WGS sequence"/>
</dbReference>
<dbReference type="PANTHER" id="PTHR33755">
    <property type="entry name" value="TOXIN PARE1-RELATED"/>
    <property type="match status" value="1"/>
</dbReference>
<proteinExistence type="inferred from homology"/>
<dbReference type="eggNOG" id="COG3668">
    <property type="taxonomic scope" value="Bacteria"/>
</dbReference>
<evidence type="ECO:0000256" key="1">
    <source>
        <dbReference type="ARBA" id="ARBA00006226"/>
    </source>
</evidence>
<protein>
    <submittedName>
        <fullName evidence="3">Toxin RelE2</fullName>
    </submittedName>
</protein>
<dbReference type="AlphaFoldDB" id="M7N5C0"/>
<keyword evidence="4" id="KW-1185">Reference proteome</keyword>
<dbReference type="STRING" id="1279009.ADICEAN_02365"/>
<name>M7N5C0_9BACT</name>
<evidence type="ECO:0000313" key="4">
    <source>
        <dbReference type="Proteomes" id="UP000011910"/>
    </source>
</evidence>
<organism evidence="3 4">
    <name type="scientific">Cesiribacter andamanensis AMV16</name>
    <dbReference type="NCBI Taxonomy" id="1279009"/>
    <lineage>
        <taxon>Bacteria</taxon>
        <taxon>Pseudomonadati</taxon>
        <taxon>Bacteroidota</taxon>
        <taxon>Cytophagia</taxon>
        <taxon>Cytophagales</taxon>
        <taxon>Cesiribacteraceae</taxon>
        <taxon>Cesiribacter</taxon>
    </lineage>
</organism>
<dbReference type="EMBL" id="AODQ01000056">
    <property type="protein sequence ID" value="EMR02492.1"/>
    <property type="molecule type" value="Genomic_DNA"/>
</dbReference>